<evidence type="ECO:0000313" key="3">
    <source>
        <dbReference type="EMBL" id="CAK7272529.1"/>
    </source>
</evidence>
<dbReference type="PANTHER" id="PTHR10963:SF24">
    <property type="entry name" value="GLYCOSIDASE C21B10.07-RELATED"/>
    <property type="match status" value="1"/>
</dbReference>
<dbReference type="Pfam" id="PF26113">
    <property type="entry name" value="GH16_XgeA"/>
    <property type="match status" value="1"/>
</dbReference>
<keyword evidence="1" id="KW-0732">Signal</keyword>
<feature type="domain" description="GH16" evidence="2">
    <location>
        <begin position="12"/>
        <end position="337"/>
    </location>
</feature>
<sequence>MAPSIMRLALAVGVATLSHPVRAVQEYALEKTYDASNFFDEFTFSDTTDLSHGYVTYVDQQTAAADKLANITGNTVYLGVDSTTKLNWPHDSGRKSVRIEGHDEYSQGLFVASFAHFPKPACGAWPAFWMYGPDWPNSGEIDIYESWNEATFNEITFHSSNTSTCALQADSSKFSGTVHTSNCNNAAANGVTQFAGQGCVTDEVSGSSTSPFGNAQGGVYAVEFTADYIKVWSWTHGAAPADIDSAHPDPSGWGLPRAYLGKPGCAITNYIKNQHFVFDIDFCGDAAGNNFGACAAANPGYAATPQGCAAFIGDYPALYKDTYFEVNYIKVYQQKDAVNFISSASSASSSSSASSASSSASVSSASSLRLGTQLFELGFVD</sequence>
<dbReference type="InterPro" id="IPR000757">
    <property type="entry name" value="Beta-glucanase-like"/>
</dbReference>
<dbReference type="CDD" id="cd02181">
    <property type="entry name" value="GH16_fungal_Lam16A_glucanase"/>
    <property type="match status" value="1"/>
</dbReference>
<protein>
    <recommendedName>
        <fullName evidence="2">GH16 domain-containing protein</fullName>
    </recommendedName>
</protein>
<dbReference type="PANTHER" id="PTHR10963">
    <property type="entry name" value="GLYCOSYL HYDROLASE-RELATED"/>
    <property type="match status" value="1"/>
</dbReference>
<reference evidence="3 4" key="1">
    <citation type="submission" date="2024-01" db="EMBL/GenBank/DDBJ databases">
        <authorList>
            <person name="Allen C."/>
            <person name="Tagirdzhanova G."/>
        </authorList>
    </citation>
    <scope>NUCLEOTIDE SEQUENCE [LARGE SCALE GENOMIC DNA]</scope>
    <source>
        <strain evidence="3 4">CBS 119000</strain>
    </source>
</reference>
<feature type="signal peptide" evidence="1">
    <location>
        <begin position="1"/>
        <end position="23"/>
    </location>
</feature>
<proteinExistence type="predicted"/>
<accession>A0ABP0DW57</accession>
<dbReference type="InterPro" id="IPR013320">
    <property type="entry name" value="ConA-like_dom_sf"/>
</dbReference>
<name>A0ABP0DW57_9PEZI</name>
<dbReference type="Proteomes" id="UP001642502">
    <property type="component" value="Unassembled WGS sequence"/>
</dbReference>
<feature type="chain" id="PRO_5045748229" description="GH16 domain-containing protein" evidence="1">
    <location>
        <begin position="24"/>
        <end position="381"/>
    </location>
</feature>
<comment type="caution">
    <text evidence="3">The sequence shown here is derived from an EMBL/GenBank/DDBJ whole genome shotgun (WGS) entry which is preliminary data.</text>
</comment>
<keyword evidence="4" id="KW-1185">Reference proteome</keyword>
<dbReference type="SUPFAM" id="SSF49899">
    <property type="entry name" value="Concanavalin A-like lectins/glucanases"/>
    <property type="match status" value="1"/>
</dbReference>
<evidence type="ECO:0000256" key="1">
    <source>
        <dbReference type="SAM" id="SignalP"/>
    </source>
</evidence>
<evidence type="ECO:0000313" key="4">
    <source>
        <dbReference type="Proteomes" id="UP001642502"/>
    </source>
</evidence>
<evidence type="ECO:0000259" key="2">
    <source>
        <dbReference type="PROSITE" id="PS51762"/>
    </source>
</evidence>
<dbReference type="EMBL" id="CAWUON010000091">
    <property type="protein sequence ID" value="CAK7272529.1"/>
    <property type="molecule type" value="Genomic_DNA"/>
</dbReference>
<dbReference type="PROSITE" id="PS51762">
    <property type="entry name" value="GH16_2"/>
    <property type="match status" value="1"/>
</dbReference>
<organism evidence="3 4">
    <name type="scientific">Sporothrix epigloea</name>
    <dbReference type="NCBI Taxonomy" id="1892477"/>
    <lineage>
        <taxon>Eukaryota</taxon>
        <taxon>Fungi</taxon>
        <taxon>Dikarya</taxon>
        <taxon>Ascomycota</taxon>
        <taxon>Pezizomycotina</taxon>
        <taxon>Sordariomycetes</taxon>
        <taxon>Sordariomycetidae</taxon>
        <taxon>Ophiostomatales</taxon>
        <taxon>Ophiostomataceae</taxon>
        <taxon>Sporothrix</taxon>
    </lineage>
</organism>
<dbReference type="InterPro" id="IPR050546">
    <property type="entry name" value="Glycosyl_Hydrlase_16"/>
</dbReference>
<dbReference type="Gene3D" id="2.60.120.200">
    <property type="match status" value="1"/>
</dbReference>
<gene>
    <name evidence="3" type="ORF">SEPCBS119000_005172</name>
</gene>